<proteinExistence type="predicted"/>
<name>A0A9P4MIC3_9PEZI</name>
<dbReference type="AlphaFoldDB" id="A0A9P4MIC3"/>
<dbReference type="OrthoDB" id="3939980at2759"/>
<reference evidence="2" key="1">
    <citation type="journal article" date="2020" name="Stud. Mycol.">
        <title>101 Dothideomycetes genomes: a test case for predicting lifestyles and emergence of pathogens.</title>
        <authorList>
            <person name="Haridas S."/>
            <person name="Albert R."/>
            <person name="Binder M."/>
            <person name="Bloem J."/>
            <person name="Labutti K."/>
            <person name="Salamov A."/>
            <person name="Andreopoulos B."/>
            <person name="Baker S."/>
            <person name="Barry K."/>
            <person name="Bills G."/>
            <person name="Bluhm B."/>
            <person name="Cannon C."/>
            <person name="Castanera R."/>
            <person name="Culley D."/>
            <person name="Daum C."/>
            <person name="Ezra D."/>
            <person name="Gonzalez J."/>
            <person name="Henrissat B."/>
            <person name="Kuo A."/>
            <person name="Liang C."/>
            <person name="Lipzen A."/>
            <person name="Lutzoni F."/>
            <person name="Magnuson J."/>
            <person name="Mondo S."/>
            <person name="Nolan M."/>
            <person name="Ohm R."/>
            <person name="Pangilinan J."/>
            <person name="Park H.-J."/>
            <person name="Ramirez L."/>
            <person name="Alfaro M."/>
            <person name="Sun H."/>
            <person name="Tritt A."/>
            <person name="Yoshinaga Y."/>
            <person name="Zwiers L.-H."/>
            <person name="Turgeon B."/>
            <person name="Goodwin S."/>
            <person name="Spatafora J."/>
            <person name="Crous P."/>
            <person name="Grigoriev I."/>
        </authorList>
    </citation>
    <scope>NUCLEOTIDE SEQUENCE</scope>
    <source>
        <strain evidence="2">CBS 260.36</strain>
    </source>
</reference>
<accession>A0A9P4MIC3</accession>
<evidence type="ECO:0000313" key="3">
    <source>
        <dbReference type="Proteomes" id="UP000799439"/>
    </source>
</evidence>
<gene>
    <name evidence="2" type="ORF">K461DRAFT_315696</name>
</gene>
<sequence>MVFAAALAPAVGLVAPNLGSGLLTFGAGTVVAVSSYFLAASTDVNNFGFSATVSVHLPTRSGTEEQTYLGSPYLTYTDTARIPQSVECSADLTSVSGDTSTGSILCPVTNNDIGTGTATIAFNGASPLYGIYVGATSTVLVETLTTTDAVPGQTEYLSTVTDTTYETTTTTTKTITLRGDLSTSYCLASTTTTMTSPTTESTTKPSTRTTSTKSAPTRTTSSKAAPTRTTSSKAAPTRTTSPKSPPATTSPPSLKCTKDNLYQTLANHDGIAKHFCTDLLSEKHEGFPASISVWPAATISSACSCYDKNIIGKRSTVDYDALTAYPVPAASTSYVSTDTIIVSVDKIVSTSKAVVDGGTFTATASSTSTVDLRTAPTTCVPSPTLSKRTSPSSLSSCPSLKLQTAYLYLEMSEPVRFCNYYLSAKRTRSPLLSVNAKDLTDTCTCVVKDAGQHATSYQNDLANFHTEAASGCNQQYARAVNGFFRQSKNFCIYWGSNVSRGLTPIPGVSAAGIYSGCQCILA</sequence>
<dbReference type="Proteomes" id="UP000799439">
    <property type="component" value="Unassembled WGS sequence"/>
</dbReference>
<evidence type="ECO:0000313" key="2">
    <source>
        <dbReference type="EMBL" id="KAF2148691.1"/>
    </source>
</evidence>
<protein>
    <submittedName>
        <fullName evidence="2">Uncharacterized protein</fullName>
    </submittedName>
</protein>
<evidence type="ECO:0000256" key="1">
    <source>
        <dbReference type="SAM" id="MobiDB-lite"/>
    </source>
</evidence>
<organism evidence="2 3">
    <name type="scientific">Myriangium duriaei CBS 260.36</name>
    <dbReference type="NCBI Taxonomy" id="1168546"/>
    <lineage>
        <taxon>Eukaryota</taxon>
        <taxon>Fungi</taxon>
        <taxon>Dikarya</taxon>
        <taxon>Ascomycota</taxon>
        <taxon>Pezizomycotina</taxon>
        <taxon>Dothideomycetes</taxon>
        <taxon>Dothideomycetidae</taxon>
        <taxon>Myriangiales</taxon>
        <taxon>Myriangiaceae</taxon>
        <taxon>Myriangium</taxon>
    </lineage>
</organism>
<feature type="region of interest" description="Disordered" evidence="1">
    <location>
        <begin position="192"/>
        <end position="255"/>
    </location>
</feature>
<dbReference type="EMBL" id="ML996092">
    <property type="protein sequence ID" value="KAF2148691.1"/>
    <property type="molecule type" value="Genomic_DNA"/>
</dbReference>
<keyword evidence="3" id="KW-1185">Reference proteome</keyword>
<comment type="caution">
    <text evidence="2">The sequence shown here is derived from an EMBL/GenBank/DDBJ whole genome shotgun (WGS) entry which is preliminary data.</text>
</comment>
<feature type="compositionally biased region" description="Low complexity" evidence="1">
    <location>
        <begin position="192"/>
        <end position="242"/>
    </location>
</feature>